<organism evidence="1 2">
    <name type="scientific">Trifolium medium</name>
    <dbReference type="NCBI Taxonomy" id="97028"/>
    <lineage>
        <taxon>Eukaryota</taxon>
        <taxon>Viridiplantae</taxon>
        <taxon>Streptophyta</taxon>
        <taxon>Embryophyta</taxon>
        <taxon>Tracheophyta</taxon>
        <taxon>Spermatophyta</taxon>
        <taxon>Magnoliopsida</taxon>
        <taxon>eudicotyledons</taxon>
        <taxon>Gunneridae</taxon>
        <taxon>Pentapetalae</taxon>
        <taxon>rosids</taxon>
        <taxon>fabids</taxon>
        <taxon>Fabales</taxon>
        <taxon>Fabaceae</taxon>
        <taxon>Papilionoideae</taxon>
        <taxon>50 kb inversion clade</taxon>
        <taxon>NPAAA clade</taxon>
        <taxon>Hologalegina</taxon>
        <taxon>IRL clade</taxon>
        <taxon>Trifolieae</taxon>
        <taxon>Trifolium</taxon>
    </lineage>
</organism>
<keyword evidence="2" id="KW-1185">Reference proteome</keyword>
<evidence type="ECO:0000313" key="2">
    <source>
        <dbReference type="Proteomes" id="UP000265520"/>
    </source>
</evidence>
<protein>
    <submittedName>
        <fullName evidence="1">Uncharacterized protein</fullName>
    </submittedName>
</protein>
<proteinExistence type="predicted"/>
<evidence type="ECO:0000313" key="1">
    <source>
        <dbReference type="EMBL" id="MCI85599.1"/>
    </source>
</evidence>
<comment type="caution">
    <text evidence="1">The sequence shown here is derived from an EMBL/GenBank/DDBJ whole genome shotgun (WGS) entry which is preliminary data.</text>
</comment>
<feature type="non-terminal residue" evidence="1">
    <location>
        <position position="1"/>
    </location>
</feature>
<dbReference type="EMBL" id="LXQA011119380">
    <property type="protein sequence ID" value="MCI85599.1"/>
    <property type="molecule type" value="Genomic_DNA"/>
</dbReference>
<dbReference type="AlphaFoldDB" id="A0A392VE90"/>
<reference evidence="1 2" key="1">
    <citation type="journal article" date="2018" name="Front. Plant Sci.">
        <title>Red Clover (Trifolium pratense) and Zigzag Clover (T. medium) - A Picture of Genomic Similarities and Differences.</title>
        <authorList>
            <person name="Dluhosova J."/>
            <person name="Istvanek J."/>
            <person name="Nedelnik J."/>
            <person name="Repkova J."/>
        </authorList>
    </citation>
    <scope>NUCLEOTIDE SEQUENCE [LARGE SCALE GENOMIC DNA]</scope>
    <source>
        <strain evidence="2">cv. 10/8</strain>
        <tissue evidence="1">Leaf</tissue>
    </source>
</reference>
<sequence length="51" mass="5598">QIVITGVLFWNGFNSRAKNATALLPARTGIPRQKRGKLPIDWNSVVGLHKG</sequence>
<name>A0A392VE90_9FABA</name>
<accession>A0A392VE90</accession>
<dbReference type="Proteomes" id="UP000265520">
    <property type="component" value="Unassembled WGS sequence"/>
</dbReference>